<dbReference type="EMBL" id="NIOF01000001">
    <property type="protein sequence ID" value="OWQ93966.1"/>
    <property type="molecule type" value="Genomic_DNA"/>
</dbReference>
<dbReference type="PANTHER" id="PTHR35369:SF2">
    <property type="entry name" value="BLR3025 PROTEIN"/>
    <property type="match status" value="1"/>
</dbReference>
<evidence type="ECO:0000313" key="3">
    <source>
        <dbReference type="EMBL" id="OWQ93966.1"/>
    </source>
</evidence>
<dbReference type="InterPro" id="IPR043502">
    <property type="entry name" value="DNA/RNA_pol_sf"/>
</dbReference>
<dbReference type="SUPFAM" id="SSF56672">
    <property type="entry name" value="DNA/RNA polymerases"/>
    <property type="match status" value="1"/>
</dbReference>
<dbReference type="AlphaFoldDB" id="A0A246JMV8"/>
<dbReference type="Proteomes" id="UP000197468">
    <property type="component" value="Unassembled WGS sequence"/>
</dbReference>
<keyword evidence="1" id="KW-0227">DNA damage</keyword>
<dbReference type="PANTHER" id="PTHR35369">
    <property type="entry name" value="BLR3025 PROTEIN-RELATED"/>
    <property type="match status" value="1"/>
</dbReference>
<dbReference type="CDD" id="cd03468">
    <property type="entry name" value="PolY_like"/>
    <property type="match status" value="1"/>
</dbReference>
<evidence type="ECO:0000313" key="4">
    <source>
        <dbReference type="Proteomes" id="UP000197468"/>
    </source>
</evidence>
<sequence length="481" mass="51652">MCPEAQSGLAVWCLQFTPRVALMEDAVVMEVAASLRLFRGLSALKARIGVEAPDLGVAAIGWAPTATAALTLARCGVLDLGQRLLQAVLDPLSLMALSAAVPHAEPLTRAGINTLGQLRALPRGAVSRRFGAALLTMLDQAYALRPEAHRWEVLPEDFHARVELPSREDHAPALLACARPLLMRLCGWLAARHAGATGVTLHWVHDSMRAKDAGDGGSLTLRTAEPIRELEHFCRLMAEHLAKTRLLAPVGELRLEAVGVQPLAEDSGSLLPDVVRTGETLYLTLERIAARLGPTRVLQPAPGDDHRLEWMTRWRSAVDASGSGAGSGAGAASGPRSSPGRGIGRPAAAPAPCAPEPTFLLEPPLRLALRDHRPHYQGPLTLLIGPDRVEGGWWDRLPRRAPTEAEQAAAAPRPAPGAVQTPAFLSMAPNEDAKALAHGHRNVTRDYWVAVNEHAGVLAIFRQHRGKEEDDDAWFLHGVYA</sequence>
<proteinExistence type="predicted"/>
<evidence type="ECO:0000256" key="2">
    <source>
        <dbReference type="SAM" id="MobiDB-lite"/>
    </source>
</evidence>
<dbReference type="OrthoDB" id="625722at2"/>
<feature type="region of interest" description="Disordered" evidence="2">
    <location>
        <begin position="319"/>
        <end position="355"/>
    </location>
</feature>
<organism evidence="3 4">
    <name type="scientific">Roseateles aquatilis</name>
    <dbReference type="NCBI Taxonomy" id="431061"/>
    <lineage>
        <taxon>Bacteria</taxon>
        <taxon>Pseudomonadati</taxon>
        <taxon>Pseudomonadota</taxon>
        <taxon>Betaproteobacteria</taxon>
        <taxon>Burkholderiales</taxon>
        <taxon>Sphaerotilaceae</taxon>
        <taxon>Roseateles</taxon>
    </lineage>
</organism>
<name>A0A246JMV8_9BURK</name>
<comment type="caution">
    <text evidence="3">The sequence shown here is derived from an EMBL/GenBank/DDBJ whole genome shotgun (WGS) entry which is preliminary data.</text>
</comment>
<keyword evidence="4" id="KW-1185">Reference proteome</keyword>
<evidence type="ECO:0008006" key="5">
    <source>
        <dbReference type="Google" id="ProtNLM"/>
    </source>
</evidence>
<accession>A0A246JMV8</accession>
<dbReference type="InterPro" id="IPR050356">
    <property type="entry name" value="SulA_CellDiv_inhibitor"/>
</dbReference>
<gene>
    <name evidence="3" type="ORF">CDN99_04395</name>
</gene>
<evidence type="ECO:0000256" key="1">
    <source>
        <dbReference type="ARBA" id="ARBA00022763"/>
    </source>
</evidence>
<protein>
    <recommendedName>
        <fullName evidence="5">UmuC domain-containing protein</fullName>
    </recommendedName>
</protein>
<dbReference type="GO" id="GO:0006281">
    <property type="term" value="P:DNA repair"/>
    <property type="evidence" value="ECO:0007669"/>
    <property type="project" value="TreeGrafter"/>
</dbReference>
<reference evidence="3 4" key="1">
    <citation type="journal article" date="2008" name="Int. J. Syst. Evol. Microbiol.">
        <title>Description of Roseateles aquatilis sp. nov. and Roseateles terrae sp. nov., in the class Betaproteobacteria, and emended description of the genus Roseateles.</title>
        <authorList>
            <person name="Gomila M."/>
            <person name="Bowien B."/>
            <person name="Falsen E."/>
            <person name="Moore E.R."/>
            <person name="Lalucat J."/>
        </authorList>
    </citation>
    <scope>NUCLEOTIDE SEQUENCE [LARGE SCALE GENOMIC DNA]</scope>
    <source>
        <strain evidence="3 4">CCUG 48205</strain>
    </source>
</reference>
<feature type="compositionally biased region" description="Low complexity" evidence="2">
    <location>
        <begin position="332"/>
        <end position="351"/>
    </location>
</feature>